<dbReference type="CDD" id="cd22744">
    <property type="entry name" value="OTU"/>
    <property type="match status" value="1"/>
</dbReference>
<organism evidence="3 4">
    <name type="scientific">Frankliniella fusca</name>
    <dbReference type="NCBI Taxonomy" id="407009"/>
    <lineage>
        <taxon>Eukaryota</taxon>
        <taxon>Metazoa</taxon>
        <taxon>Ecdysozoa</taxon>
        <taxon>Arthropoda</taxon>
        <taxon>Hexapoda</taxon>
        <taxon>Insecta</taxon>
        <taxon>Pterygota</taxon>
        <taxon>Neoptera</taxon>
        <taxon>Paraneoptera</taxon>
        <taxon>Thysanoptera</taxon>
        <taxon>Terebrantia</taxon>
        <taxon>Thripoidea</taxon>
        <taxon>Thripidae</taxon>
        <taxon>Frankliniella</taxon>
    </lineage>
</organism>
<reference evidence="3" key="1">
    <citation type="submission" date="2021-07" db="EMBL/GenBank/DDBJ databases">
        <authorList>
            <person name="Catto M.A."/>
            <person name="Jacobson A."/>
            <person name="Kennedy G."/>
            <person name="Labadie P."/>
            <person name="Hunt B.G."/>
            <person name="Srinivasan R."/>
        </authorList>
    </citation>
    <scope>NUCLEOTIDE SEQUENCE</scope>
    <source>
        <strain evidence="3">PL_HMW_Pooled</strain>
        <tissue evidence="3">Head</tissue>
    </source>
</reference>
<accession>A0AAE1LHR3</accession>
<evidence type="ECO:0000313" key="4">
    <source>
        <dbReference type="Proteomes" id="UP001219518"/>
    </source>
</evidence>
<dbReference type="Pfam" id="PF02338">
    <property type="entry name" value="OTU"/>
    <property type="match status" value="1"/>
</dbReference>
<feature type="compositionally biased region" description="Polar residues" evidence="1">
    <location>
        <begin position="186"/>
        <end position="211"/>
    </location>
</feature>
<dbReference type="EMBL" id="JAHWGI010000949">
    <property type="protein sequence ID" value="KAK3918517.1"/>
    <property type="molecule type" value="Genomic_DNA"/>
</dbReference>
<dbReference type="PROSITE" id="PS50802">
    <property type="entry name" value="OTU"/>
    <property type="match status" value="1"/>
</dbReference>
<gene>
    <name evidence="3" type="ORF">KUF71_007770</name>
</gene>
<evidence type="ECO:0000256" key="1">
    <source>
        <dbReference type="SAM" id="MobiDB-lite"/>
    </source>
</evidence>
<feature type="region of interest" description="Disordered" evidence="1">
    <location>
        <begin position="186"/>
        <end position="241"/>
    </location>
</feature>
<dbReference type="Gene3D" id="3.90.70.80">
    <property type="match status" value="1"/>
</dbReference>
<protein>
    <submittedName>
        <fullName evidence="3">OTU domain-containing protein 4</fullName>
    </submittedName>
</protein>
<dbReference type="Proteomes" id="UP001219518">
    <property type="component" value="Unassembled WGS sequence"/>
</dbReference>
<dbReference type="InterPro" id="IPR003323">
    <property type="entry name" value="OTU_dom"/>
</dbReference>
<dbReference type="AlphaFoldDB" id="A0AAE1LHR3"/>
<feature type="compositionally biased region" description="Acidic residues" evidence="1">
    <location>
        <begin position="228"/>
        <end position="238"/>
    </location>
</feature>
<proteinExistence type="predicted"/>
<name>A0AAE1LHR3_9NEOP</name>
<evidence type="ECO:0000259" key="2">
    <source>
        <dbReference type="PROSITE" id="PS50802"/>
    </source>
</evidence>
<reference evidence="3" key="2">
    <citation type="journal article" date="2023" name="BMC Genomics">
        <title>Pest status, molecular evolution, and epigenetic factors derived from the genome assembly of Frankliniella fusca, a thysanopteran phytovirus vector.</title>
        <authorList>
            <person name="Catto M.A."/>
            <person name="Labadie P.E."/>
            <person name="Jacobson A.L."/>
            <person name="Kennedy G.G."/>
            <person name="Srinivasan R."/>
            <person name="Hunt B.G."/>
        </authorList>
    </citation>
    <scope>NUCLEOTIDE SEQUENCE</scope>
    <source>
        <strain evidence="3">PL_HMW_Pooled</strain>
    </source>
</reference>
<sequence length="259" mass="28990">MGEAWVDVEFGQVLAETNNGSGDCLFLAISQQLDAQLSPLQLRQMAVEYLSEHRGEMEAELLSLGWEMMDTGDIPIPLEDPELLIDATIQTLTNPHVCAECIAALSLRLSREIRVYQERGPTIVFPQGENAGLRILMRFPHGGAAKGAARRTHYESVLSWRPMRPAPLTQPSSTQDAQCQTAEVSVQQHHPEVSVQQNHQEQRRQSGSTMVLRSRPGDQGNNLRPEPNSDEEFDDDNAPDARYRRVLKLPVRFNLTVAK</sequence>
<evidence type="ECO:0000313" key="3">
    <source>
        <dbReference type="EMBL" id="KAK3918517.1"/>
    </source>
</evidence>
<keyword evidence="4" id="KW-1185">Reference proteome</keyword>
<comment type="caution">
    <text evidence="3">The sequence shown here is derived from an EMBL/GenBank/DDBJ whole genome shotgun (WGS) entry which is preliminary data.</text>
</comment>
<feature type="domain" description="OTU" evidence="2">
    <location>
        <begin position="13"/>
        <end position="160"/>
    </location>
</feature>